<feature type="region of interest" description="Disordered" evidence="5">
    <location>
        <begin position="1"/>
        <end position="30"/>
    </location>
</feature>
<dbReference type="GO" id="GO:0008270">
    <property type="term" value="F:zinc ion binding"/>
    <property type="evidence" value="ECO:0007669"/>
    <property type="project" value="UniProtKB-KW"/>
</dbReference>
<dbReference type="PANTHER" id="PTHR23235">
    <property type="entry name" value="KRUEPPEL-LIKE TRANSCRIPTION FACTOR"/>
    <property type="match status" value="1"/>
</dbReference>
<evidence type="ECO:0000256" key="4">
    <source>
        <dbReference type="PROSITE-ProRule" id="PRU00042"/>
    </source>
</evidence>
<dbReference type="OMA" id="MLMMSKF"/>
<dbReference type="GO" id="GO:0000981">
    <property type="term" value="F:DNA-binding transcription factor activity, RNA polymerase II-specific"/>
    <property type="evidence" value="ECO:0007669"/>
    <property type="project" value="TreeGrafter"/>
</dbReference>
<feature type="region of interest" description="Disordered" evidence="5">
    <location>
        <begin position="206"/>
        <end position="288"/>
    </location>
</feature>
<evidence type="ECO:0000313" key="8">
    <source>
        <dbReference type="Proteomes" id="UP000076632"/>
    </source>
</evidence>
<keyword evidence="8" id="KW-1185">Reference proteome</keyword>
<dbReference type="OrthoDB" id="8117402at2759"/>
<dbReference type="FunFam" id="3.30.160.60:FF:000504">
    <property type="entry name" value="C2H2 transcription factor swi5"/>
    <property type="match status" value="1"/>
</dbReference>
<dbReference type="InterPro" id="IPR036236">
    <property type="entry name" value="Znf_C2H2_sf"/>
</dbReference>
<dbReference type="AlphaFoldDB" id="A0A165GA18"/>
<dbReference type="Proteomes" id="UP000076632">
    <property type="component" value="Unassembled WGS sequence"/>
</dbReference>
<sequence>MLSNPATNLHLRQRQHRRQNSTPTAFETPKVPLLPATQLQRHGSHRRGMSLDQRANLFQPRRFSTQDDVTVSITNPGFNRHPQHIVREAQPQRLLRPGHQQRPSFMRRPPLAVPSQDFLHPNSIPAGQDTNALYARAAPSLVNGAEFNQNQVPRTSQSTLSFPSLNDGPAAGYLEGFGLGLEGSDIFRNLEATTVSPALDSLRALQGSSNQNASNRSLQPAWQMEPRRPITPPNQNSTSYFPMTPAATPFSREQQTEPQRESQLPRLELPDDPDETIKASRMSRRPMSCMDLFGARTDAESNEAPPSPPRTAPLLPSSTFDMAPMPNPNFMPANQISLDCPESDQEYDSSYYSPLSSVVSPALSSMTSSPQPPNQRDFRDGLPSARALSTTVGMGQLPHSQSLDDIASMMSDGIFEPLSPRSKSIADLGLEATIEDTGITVEDIASFIAGPDKSDGKWVCLYPDCNKRFGRKENIKSHVQTHLGDRQYRCIHCKKCFVRQHDLKRHAKIHSGVKPYPCLCGNSFARHDALTRHRQRGMCIGAFEGVVKKTVKRGRPRKSRPQSDERQDKAARTKRKVYAKSYASSVSSVSESPCPSSPLIRDSTPFEDVASFQRSSLDFSSDILSSTPPTSPGYLADCVSSRQLQQIMSPAPLSLSLLDQKDGRAGGMRAAPIPVPSRSSSRYGPTPDLCLSASSPPGSGLFDLSSMSETAGSLSQASTSCFGDSETDHELPDICDNIDDMFLGSFDGQSSIASLSSETDMLQEKFEDVFPTENLFPSSFVSSGDIFDSA</sequence>
<evidence type="ECO:0000256" key="3">
    <source>
        <dbReference type="ARBA" id="ARBA00022833"/>
    </source>
</evidence>
<reference evidence="7 8" key="1">
    <citation type="journal article" date="2016" name="Fungal Biol.">
        <title>The genome of Xylona heveae provides a window into fungal endophytism.</title>
        <authorList>
            <person name="Gazis R."/>
            <person name="Kuo A."/>
            <person name="Riley R."/>
            <person name="LaButti K."/>
            <person name="Lipzen A."/>
            <person name="Lin J."/>
            <person name="Amirebrahimi M."/>
            <person name="Hesse C.N."/>
            <person name="Spatafora J.W."/>
            <person name="Henrissat B."/>
            <person name="Hainaut M."/>
            <person name="Grigoriev I.V."/>
            <person name="Hibbett D.S."/>
        </authorList>
    </citation>
    <scope>NUCLEOTIDE SEQUENCE [LARGE SCALE GENOMIC DNA]</scope>
    <source>
        <strain evidence="7 8">TC161</strain>
    </source>
</reference>
<dbReference type="PANTHER" id="PTHR23235:SF120">
    <property type="entry name" value="KRUPPEL-LIKE FACTOR 15"/>
    <property type="match status" value="1"/>
</dbReference>
<feature type="region of interest" description="Disordered" evidence="5">
    <location>
        <begin position="361"/>
        <end position="381"/>
    </location>
</feature>
<evidence type="ECO:0000256" key="1">
    <source>
        <dbReference type="ARBA" id="ARBA00022723"/>
    </source>
</evidence>
<dbReference type="EMBL" id="KV407460">
    <property type="protein sequence ID" value="KZF21931.1"/>
    <property type="molecule type" value="Genomic_DNA"/>
</dbReference>
<feature type="domain" description="C2H2-type" evidence="6">
    <location>
        <begin position="458"/>
        <end position="487"/>
    </location>
</feature>
<feature type="compositionally biased region" description="Basic residues" evidence="5">
    <location>
        <begin position="550"/>
        <end position="560"/>
    </location>
</feature>
<dbReference type="InParanoid" id="A0A165GA18"/>
<protein>
    <recommendedName>
        <fullName evidence="6">C2H2-type domain-containing protein</fullName>
    </recommendedName>
</protein>
<feature type="compositionally biased region" description="Basic and acidic residues" evidence="5">
    <location>
        <begin position="561"/>
        <end position="571"/>
    </location>
</feature>
<accession>A0A165GA18</accession>
<feature type="region of interest" description="Disordered" evidence="5">
    <location>
        <begin position="668"/>
        <end position="688"/>
    </location>
</feature>
<dbReference type="SUPFAM" id="SSF57667">
    <property type="entry name" value="beta-beta-alpha zinc fingers"/>
    <property type="match status" value="1"/>
</dbReference>
<dbReference type="PROSITE" id="PS50157">
    <property type="entry name" value="ZINC_FINGER_C2H2_2"/>
    <property type="match status" value="2"/>
</dbReference>
<evidence type="ECO:0000313" key="7">
    <source>
        <dbReference type="EMBL" id="KZF21931.1"/>
    </source>
</evidence>
<feature type="compositionally biased region" description="Polar residues" evidence="5">
    <location>
        <begin position="206"/>
        <end position="220"/>
    </location>
</feature>
<dbReference type="RefSeq" id="XP_018187486.1">
    <property type="nucleotide sequence ID" value="XM_018329408.1"/>
</dbReference>
<dbReference type="STRING" id="1328760.A0A165GA18"/>
<evidence type="ECO:0000256" key="5">
    <source>
        <dbReference type="SAM" id="MobiDB-lite"/>
    </source>
</evidence>
<name>A0A165GA18_XYLHT</name>
<dbReference type="SMART" id="SM00355">
    <property type="entry name" value="ZnF_C2H2"/>
    <property type="match status" value="2"/>
</dbReference>
<proteinExistence type="predicted"/>
<keyword evidence="3" id="KW-0862">Zinc</keyword>
<gene>
    <name evidence="7" type="ORF">L228DRAFT_163733</name>
</gene>
<evidence type="ECO:0000256" key="2">
    <source>
        <dbReference type="ARBA" id="ARBA00022771"/>
    </source>
</evidence>
<feature type="domain" description="C2H2-type" evidence="6">
    <location>
        <begin position="488"/>
        <end position="515"/>
    </location>
</feature>
<evidence type="ECO:0000259" key="6">
    <source>
        <dbReference type="PROSITE" id="PS50157"/>
    </source>
</evidence>
<dbReference type="GeneID" id="28894545"/>
<dbReference type="GO" id="GO:0000978">
    <property type="term" value="F:RNA polymerase II cis-regulatory region sequence-specific DNA binding"/>
    <property type="evidence" value="ECO:0007669"/>
    <property type="project" value="TreeGrafter"/>
</dbReference>
<keyword evidence="1" id="KW-0479">Metal-binding</keyword>
<dbReference type="PROSITE" id="PS00028">
    <property type="entry name" value="ZINC_FINGER_C2H2_1"/>
    <property type="match status" value="2"/>
</dbReference>
<feature type="region of interest" description="Disordered" evidence="5">
    <location>
        <begin position="550"/>
        <end position="579"/>
    </location>
</feature>
<organism evidence="7 8">
    <name type="scientific">Xylona heveae (strain CBS 132557 / TC161)</name>
    <dbReference type="NCBI Taxonomy" id="1328760"/>
    <lineage>
        <taxon>Eukaryota</taxon>
        <taxon>Fungi</taxon>
        <taxon>Dikarya</taxon>
        <taxon>Ascomycota</taxon>
        <taxon>Pezizomycotina</taxon>
        <taxon>Xylonomycetes</taxon>
        <taxon>Xylonales</taxon>
        <taxon>Xylonaceae</taxon>
        <taxon>Xylona</taxon>
    </lineage>
</organism>
<keyword evidence="2 4" id="KW-0863">Zinc-finger</keyword>
<dbReference type="Gene3D" id="3.30.160.60">
    <property type="entry name" value="Classic Zinc Finger"/>
    <property type="match status" value="3"/>
</dbReference>
<dbReference type="InterPro" id="IPR013087">
    <property type="entry name" value="Znf_C2H2_type"/>
</dbReference>